<dbReference type="EMBL" id="LLZG01000052">
    <property type="protein sequence ID" value="KUL42550.1"/>
    <property type="molecule type" value="Genomic_DNA"/>
</dbReference>
<keyword evidence="2" id="KW-1185">Reference proteome</keyword>
<sequence>MGEAAGALGLADGVGVDGPPPAAAAVATAMETPSVTTPAAIARAVRCLMVAIGWILLSLGAEQTVAQAA</sequence>
<dbReference type="AlphaFoldDB" id="A0A0X3VCU5"/>
<accession>A0A0X3VCU5</accession>
<protein>
    <submittedName>
        <fullName evidence="1">Uncharacterized protein</fullName>
    </submittedName>
</protein>
<comment type="caution">
    <text evidence="1">The sequence shown here is derived from an EMBL/GenBank/DDBJ whole genome shotgun (WGS) entry which is preliminary data.</text>
</comment>
<evidence type="ECO:0000313" key="1">
    <source>
        <dbReference type="EMBL" id="KUL42550.1"/>
    </source>
</evidence>
<evidence type="ECO:0000313" key="2">
    <source>
        <dbReference type="Proteomes" id="UP000053923"/>
    </source>
</evidence>
<proteinExistence type="predicted"/>
<organism evidence="1 2">
    <name type="scientific">Streptomyces regalis</name>
    <dbReference type="NCBI Taxonomy" id="68262"/>
    <lineage>
        <taxon>Bacteria</taxon>
        <taxon>Bacillati</taxon>
        <taxon>Actinomycetota</taxon>
        <taxon>Actinomycetes</taxon>
        <taxon>Kitasatosporales</taxon>
        <taxon>Streptomycetaceae</taxon>
        <taxon>Streptomyces</taxon>
    </lineage>
</organism>
<reference evidence="2" key="1">
    <citation type="submission" date="2015-10" db="EMBL/GenBank/DDBJ databases">
        <authorList>
            <person name="Ju K.-S."/>
            <person name="Doroghazi J.R."/>
            <person name="Metcalf W.W."/>
        </authorList>
    </citation>
    <scope>NUCLEOTIDE SEQUENCE [LARGE SCALE GENOMIC DNA]</scope>
    <source>
        <strain evidence="2">NRRL 3151</strain>
    </source>
</reference>
<dbReference type="Proteomes" id="UP000053923">
    <property type="component" value="Unassembled WGS sequence"/>
</dbReference>
<name>A0A0X3VCU5_9ACTN</name>
<gene>
    <name evidence="1" type="ORF">ADL12_09910</name>
</gene>